<feature type="transmembrane region" description="Helical" evidence="1">
    <location>
        <begin position="204"/>
        <end position="225"/>
    </location>
</feature>
<proteinExistence type="predicted"/>
<feature type="transmembrane region" description="Helical" evidence="1">
    <location>
        <begin position="17"/>
        <end position="37"/>
    </location>
</feature>
<protein>
    <submittedName>
        <fullName evidence="2">Uncharacterized protein</fullName>
    </submittedName>
</protein>
<organism evidence="2 3">
    <name type="scientific">Caldibacillus debilis</name>
    <dbReference type="NCBI Taxonomy" id="301148"/>
    <lineage>
        <taxon>Bacteria</taxon>
        <taxon>Bacillati</taxon>
        <taxon>Bacillota</taxon>
        <taxon>Bacilli</taxon>
        <taxon>Bacillales</taxon>
        <taxon>Bacillaceae</taxon>
        <taxon>Caldibacillus</taxon>
    </lineage>
</organism>
<sequence>MKKILEQELRYGINSKIYFILVMFLCGLFGVVLFLNYSSVTELYQEYEGLINYYEKNNLNIEEELNNEYIVETSENGGTIINPIVYYNDALSKYIYAASSEYRLSQLLESSILYFPIVFGLLGLVISTNDYKYRTIKLRTVRINKNRLGLAKQISIAISSFIIIVVSLLFAYIVGEIMYQYLAGKIPIKDFPIETDTFGDRSSIFLKFFFAYIIALFFAEIGYTFGILFKNMYVGIIIIFVYTFIIPNLGVYDLKNTIFYFANQIFDFYGVISVDVSENTGFISSFFIILLTFILSFVVNNIVFKKRSSFES</sequence>
<keyword evidence="1" id="KW-0472">Membrane</keyword>
<evidence type="ECO:0000256" key="1">
    <source>
        <dbReference type="SAM" id="Phobius"/>
    </source>
</evidence>
<name>A0A150LEG8_9BACI</name>
<dbReference type="EMBL" id="LQYT01000116">
    <property type="protein sequence ID" value="KYD10728.1"/>
    <property type="molecule type" value="Genomic_DNA"/>
</dbReference>
<dbReference type="OrthoDB" id="2965674at2"/>
<accession>A0A150LEG8</accession>
<feature type="transmembrane region" description="Helical" evidence="1">
    <location>
        <begin position="154"/>
        <end position="174"/>
    </location>
</feature>
<keyword evidence="1" id="KW-1133">Transmembrane helix</keyword>
<reference evidence="2 3" key="1">
    <citation type="submission" date="2016-01" db="EMBL/GenBank/DDBJ databases">
        <title>Draft Genome Sequences of Seven Thermophilic Sporeformers Isolated from Foods.</title>
        <authorList>
            <person name="Berendsen E.M."/>
            <person name="Wells-Bennik M.H."/>
            <person name="Krawcyk A.O."/>
            <person name="De Jong A."/>
            <person name="Holsappel S."/>
            <person name="Eijlander R.T."/>
            <person name="Kuipers O.P."/>
        </authorList>
    </citation>
    <scope>NUCLEOTIDE SEQUENCE [LARGE SCALE GENOMIC DNA]</scope>
    <source>
        <strain evidence="2 3">B4135</strain>
    </source>
</reference>
<keyword evidence="1" id="KW-0812">Transmembrane</keyword>
<comment type="caution">
    <text evidence="2">The sequence shown here is derived from an EMBL/GenBank/DDBJ whole genome shotgun (WGS) entry which is preliminary data.</text>
</comment>
<dbReference type="RefSeq" id="WP_061569726.1">
    <property type="nucleotide sequence ID" value="NZ_LQYT01000116.1"/>
</dbReference>
<dbReference type="Proteomes" id="UP000075683">
    <property type="component" value="Unassembled WGS sequence"/>
</dbReference>
<feature type="transmembrane region" description="Helical" evidence="1">
    <location>
        <begin position="282"/>
        <end position="304"/>
    </location>
</feature>
<feature type="transmembrane region" description="Helical" evidence="1">
    <location>
        <begin position="112"/>
        <end position="133"/>
    </location>
</feature>
<gene>
    <name evidence="2" type="ORF">B4135_3365</name>
</gene>
<evidence type="ECO:0000313" key="2">
    <source>
        <dbReference type="EMBL" id="KYD10728.1"/>
    </source>
</evidence>
<dbReference type="AlphaFoldDB" id="A0A150LEG8"/>
<evidence type="ECO:0000313" key="3">
    <source>
        <dbReference type="Proteomes" id="UP000075683"/>
    </source>
</evidence>
<feature type="transmembrane region" description="Helical" evidence="1">
    <location>
        <begin position="232"/>
        <end position="252"/>
    </location>
</feature>